<dbReference type="Gene3D" id="3.30.530.20">
    <property type="match status" value="1"/>
</dbReference>
<dbReference type="PANTHER" id="PTHR12901">
    <property type="entry name" value="SPERM PROTEIN HOMOLOG"/>
    <property type="match status" value="1"/>
</dbReference>
<feature type="domain" description="Coenzyme Q-binding protein COQ10 START" evidence="1">
    <location>
        <begin position="10"/>
        <end position="135"/>
    </location>
</feature>
<dbReference type="AlphaFoldDB" id="A0A3B0ZTZ1"/>
<evidence type="ECO:0000259" key="1">
    <source>
        <dbReference type="Pfam" id="PF03364"/>
    </source>
</evidence>
<dbReference type="EMBL" id="UOFR01000005">
    <property type="protein sequence ID" value="VAW90807.1"/>
    <property type="molecule type" value="Genomic_DNA"/>
</dbReference>
<dbReference type="Pfam" id="PF03364">
    <property type="entry name" value="Polyketide_cyc"/>
    <property type="match status" value="1"/>
</dbReference>
<name>A0A3B0ZTZ1_9ZZZZ</name>
<dbReference type="GO" id="GO:0045333">
    <property type="term" value="P:cellular respiration"/>
    <property type="evidence" value="ECO:0007669"/>
    <property type="project" value="InterPro"/>
</dbReference>
<accession>A0A3B0ZTZ1</accession>
<gene>
    <name evidence="2" type="ORF">MNBD_GAMMA21-647</name>
</gene>
<dbReference type="GO" id="GO:0048039">
    <property type="term" value="F:ubiquinone binding"/>
    <property type="evidence" value="ECO:0007669"/>
    <property type="project" value="InterPro"/>
</dbReference>
<dbReference type="SUPFAM" id="SSF55961">
    <property type="entry name" value="Bet v1-like"/>
    <property type="match status" value="1"/>
</dbReference>
<dbReference type="InterPro" id="IPR044996">
    <property type="entry name" value="COQ10-like"/>
</dbReference>
<organism evidence="2">
    <name type="scientific">hydrothermal vent metagenome</name>
    <dbReference type="NCBI Taxonomy" id="652676"/>
    <lineage>
        <taxon>unclassified sequences</taxon>
        <taxon>metagenomes</taxon>
        <taxon>ecological metagenomes</taxon>
    </lineage>
</organism>
<dbReference type="InterPro" id="IPR005031">
    <property type="entry name" value="COQ10_START"/>
</dbReference>
<proteinExistence type="predicted"/>
<dbReference type="InterPro" id="IPR023393">
    <property type="entry name" value="START-like_dom_sf"/>
</dbReference>
<dbReference type="PANTHER" id="PTHR12901:SF10">
    <property type="entry name" value="COENZYME Q-BINDING PROTEIN COQ10, MITOCHONDRIAL"/>
    <property type="match status" value="1"/>
</dbReference>
<sequence>MKKIHKSALVTYSPEQMFLLVDDIDAYADFLPWCSNSNVIERTDEFVKGNLEISYGSLNKSFVTKNINTLHSQIEMQLVEGPFKHLLGLWSFKALGGDGCKIELNMEFEFSNKLIDMTVGPVFSKIANSLVDAFTERAKSIYG</sequence>
<evidence type="ECO:0000313" key="2">
    <source>
        <dbReference type="EMBL" id="VAW90807.1"/>
    </source>
</evidence>
<reference evidence="2" key="1">
    <citation type="submission" date="2018-06" db="EMBL/GenBank/DDBJ databases">
        <authorList>
            <person name="Zhirakovskaya E."/>
        </authorList>
    </citation>
    <scope>NUCLEOTIDE SEQUENCE</scope>
</reference>
<protein>
    <submittedName>
        <fullName evidence="2">Ribosome association toxin RatA</fullName>
    </submittedName>
</protein>
<dbReference type="CDD" id="cd07813">
    <property type="entry name" value="COQ10p_like"/>
    <property type="match status" value="1"/>
</dbReference>